<keyword evidence="3" id="KW-1185">Reference proteome</keyword>
<evidence type="ECO:0000259" key="1">
    <source>
        <dbReference type="PROSITE" id="PS50878"/>
    </source>
</evidence>
<name>A0A9P5CMP8_CRYP1</name>
<accession>A0A9P5CMP8</accession>
<comment type="caution">
    <text evidence="2">The sequence shown here is derived from an EMBL/GenBank/DDBJ whole genome shotgun (WGS) entry which is preliminary data.</text>
</comment>
<proteinExistence type="predicted"/>
<dbReference type="Proteomes" id="UP000803844">
    <property type="component" value="Unassembled WGS sequence"/>
</dbReference>
<dbReference type="RefSeq" id="XP_040774448.1">
    <property type="nucleotide sequence ID" value="XM_040915463.1"/>
</dbReference>
<dbReference type="PANTHER" id="PTHR33481">
    <property type="entry name" value="REVERSE TRANSCRIPTASE"/>
    <property type="match status" value="1"/>
</dbReference>
<feature type="non-terminal residue" evidence="2">
    <location>
        <position position="1"/>
    </location>
</feature>
<dbReference type="EMBL" id="MU032349">
    <property type="protein sequence ID" value="KAF3763487.1"/>
    <property type="molecule type" value="Genomic_DNA"/>
</dbReference>
<protein>
    <recommendedName>
        <fullName evidence="1">Reverse transcriptase domain-containing protein</fullName>
    </recommendedName>
</protein>
<dbReference type="InterPro" id="IPR000477">
    <property type="entry name" value="RT_dom"/>
</dbReference>
<feature type="non-terminal residue" evidence="2">
    <location>
        <position position="50"/>
    </location>
</feature>
<gene>
    <name evidence="2" type="ORF">M406DRAFT_20552</name>
</gene>
<evidence type="ECO:0000313" key="2">
    <source>
        <dbReference type="EMBL" id="KAF3763487.1"/>
    </source>
</evidence>
<organism evidence="2 3">
    <name type="scientific">Cryphonectria parasitica (strain ATCC 38755 / EP155)</name>
    <dbReference type="NCBI Taxonomy" id="660469"/>
    <lineage>
        <taxon>Eukaryota</taxon>
        <taxon>Fungi</taxon>
        <taxon>Dikarya</taxon>
        <taxon>Ascomycota</taxon>
        <taxon>Pezizomycotina</taxon>
        <taxon>Sordariomycetes</taxon>
        <taxon>Sordariomycetidae</taxon>
        <taxon>Diaporthales</taxon>
        <taxon>Cryphonectriaceae</taxon>
        <taxon>Cryphonectria-Endothia species complex</taxon>
        <taxon>Cryphonectria</taxon>
    </lineage>
</organism>
<sequence length="50" mass="5519">AALYGGCLRAGYHPRAFRKAEVTMIPKPGKSDYSTYRAYRPIALLSCIGK</sequence>
<dbReference type="GeneID" id="63832592"/>
<dbReference type="AlphaFoldDB" id="A0A9P5CMP8"/>
<reference evidence="2" key="1">
    <citation type="journal article" date="2020" name="Phytopathology">
        <title>Genome sequence of the chestnut blight fungus Cryphonectria parasitica EP155: A fundamental resource for an archetypical invasive plant pathogen.</title>
        <authorList>
            <person name="Crouch J.A."/>
            <person name="Dawe A."/>
            <person name="Aerts A."/>
            <person name="Barry K."/>
            <person name="Churchill A.C.L."/>
            <person name="Grimwood J."/>
            <person name="Hillman B."/>
            <person name="Milgroom M.G."/>
            <person name="Pangilinan J."/>
            <person name="Smith M."/>
            <person name="Salamov A."/>
            <person name="Schmutz J."/>
            <person name="Yadav J."/>
            <person name="Grigoriev I.V."/>
            <person name="Nuss D."/>
        </authorList>
    </citation>
    <scope>NUCLEOTIDE SEQUENCE</scope>
    <source>
        <strain evidence="2">EP155</strain>
    </source>
</reference>
<dbReference type="PANTHER" id="PTHR33481:SF1">
    <property type="entry name" value="ENDONUCLEASE_EXONUCLEASE_PHOSPHATASE DOMAIN-CONTAINING PROTEIN-RELATED"/>
    <property type="match status" value="1"/>
</dbReference>
<evidence type="ECO:0000313" key="3">
    <source>
        <dbReference type="Proteomes" id="UP000803844"/>
    </source>
</evidence>
<feature type="domain" description="Reverse transcriptase" evidence="1">
    <location>
        <begin position="6"/>
        <end position="50"/>
    </location>
</feature>
<dbReference type="PROSITE" id="PS50878">
    <property type="entry name" value="RT_POL"/>
    <property type="match status" value="1"/>
</dbReference>
<dbReference type="OrthoDB" id="5152453at2759"/>